<evidence type="ECO:0000256" key="5">
    <source>
        <dbReference type="ARBA" id="ARBA00023136"/>
    </source>
</evidence>
<feature type="transmembrane region" description="Helical" evidence="6">
    <location>
        <begin position="109"/>
        <end position="125"/>
    </location>
</feature>
<feature type="transmembrane region" description="Helical" evidence="6">
    <location>
        <begin position="30"/>
        <end position="48"/>
    </location>
</feature>
<gene>
    <name evidence="7" type="ORF">Rhow_001325</name>
</gene>
<feature type="transmembrane region" description="Helical" evidence="6">
    <location>
        <begin position="259"/>
        <end position="283"/>
    </location>
</feature>
<dbReference type="AlphaFoldDB" id="A0A402C3X6"/>
<comment type="subcellular location">
    <subcellularLocation>
        <location evidence="1">Cell membrane</location>
        <topology evidence="1">Multi-pass membrane protein</topology>
    </subcellularLocation>
</comment>
<evidence type="ECO:0000256" key="1">
    <source>
        <dbReference type="ARBA" id="ARBA00004651"/>
    </source>
</evidence>
<sequence length="480" mass="49904">MLAAVAPLTGIVVVAMLGVAFGNGGGMVCSFLAVTVVLLLFSVGYAQMSKQIVNAGGFYSFVLKGLGRPAALVTGLIAMIGYNFFVAGAVGTIGFFFQSLVGELTGIELHWFVWALACVIGAFVLTRQGIDFSARALGIALVLEVSILVVFDIAVFVRNGFSFAAFDPSIAFGGSMGVGLLFAATVFVGVEATGLFSEEARDPHRTIPRATFAAVGFIGVFAAVTTWAIVSAVGAANAGSVALEHAATGDLVFALSQQYLGTALTDVMMVLLLMSLFAALMALHNSATRYIYSLSRAQILPKALSSTRRNGVPQRASVAQFAFAVGVAGSFAVLGLDPLATLVPSMTGFGTLGILVLQALAALAVVVHFRRAHDHRLWRTFVAPLLGLIGLTVIVALAITNFTTLAGSDAPLVALLPWLLMVAIAGGLGLAAFLRRHRPQIYNGLNTDLERFGLGDDRTHVSGAVRQGDNAHPEGVAGAS</sequence>
<feature type="transmembrane region" description="Helical" evidence="6">
    <location>
        <begin position="137"/>
        <end position="157"/>
    </location>
</feature>
<name>A0A402C3X6_RHOWR</name>
<dbReference type="PANTHER" id="PTHR42770:SF16">
    <property type="entry name" value="AMINO ACID PERMEASE"/>
    <property type="match status" value="1"/>
</dbReference>
<dbReference type="EMBL" id="BHYM01000018">
    <property type="protein sequence ID" value="GCE38277.1"/>
    <property type="molecule type" value="Genomic_DNA"/>
</dbReference>
<feature type="transmembrane region" description="Helical" evidence="6">
    <location>
        <begin position="169"/>
        <end position="190"/>
    </location>
</feature>
<dbReference type="GO" id="GO:0005886">
    <property type="term" value="C:plasma membrane"/>
    <property type="evidence" value="ECO:0007669"/>
    <property type="project" value="UniProtKB-SubCell"/>
</dbReference>
<feature type="transmembrane region" description="Helical" evidence="6">
    <location>
        <begin position="211"/>
        <end position="239"/>
    </location>
</feature>
<feature type="transmembrane region" description="Helical" evidence="6">
    <location>
        <begin position="318"/>
        <end position="336"/>
    </location>
</feature>
<feature type="transmembrane region" description="Helical" evidence="6">
    <location>
        <begin position="69"/>
        <end position="97"/>
    </location>
</feature>
<keyword evidence="4 6" id="KW-1133">Transmembrane helix</keyword>
<keyword evidence="3 6" id="KW-0812">Transmembrane</keyword>
<dbReference type="GO" id="GO:0022857">
    <property type="term" value="F:transmembrane transporter activity"/>
    <property type="evidence" value="ECO:0007669"/>
    <property type="project" value="InterPro"/>
</dbReference>
<evidence type="ECO:0000313" key="8">
    <source>
        <dbReference type="Proteomes" id="UP000287519"/>
    </source>
</evidence>
<dbReference type="PANTHER" id="PTHR42770">
    <property type="entry name" value="AMINO ACID TRANSPORTER-RELATED"/>
    <property type="match status" value="1"/>
</dbReference>
<accession>A0A402C3X6</accession>
<dbReference type="InterPro" id="IPR050367">
    <property type="entry name" value="APC_superfamily"/>
</dbReference>
<evidence type="ECO:0000256" key="6">
    <source>
        <dbReference type="SAM" id="Phobius"/>
    </source>
</evidence>
<feature type="transmembrane region" description="Helical" evidence="6">
    <location>
        <begin position="381"/>
        <end position="400"/>
    </location>
</feature>
<protein>
    <submittedName>
        <fullName evidence="7">Amino acid permease-associated region</fullName>
    </submittedName>
</protein>
<feature type="transmembrane region" description="Helical" evidence="6">
    <location>
        <begin position="348"/>
        <end position="369"/>
    </location>
</feature>
<dbReference type="PIRSF" id="PIRSF006060">
    <property type="entry name" value="AA_transporter"/>
    <property type="match status" value="1"/>
</dbReference>
<reference evidence="7 8" key="1">
    <citation type="submission" date="2018-11" db="EMBL/GenBank/DDBJ databases">
        <title>Microbial catabolism of amino acid.</title>
        <authorList>
            <person name="Hibi M."/>
            <person name="Ogawa J."/>
        </authorList>
    </citation>
    <scope>NUCLEOTIDE SEQUENCE [LARGE SCALE GENOMIC DNA]</scope>
    <source>
        <strain evidence="7 8">C31-06</strain>
    </source>
</reference>
<dbReference type="Gene3D" id="1.20.1740.10">
    <property type="entry name" value="Amino acid/polyamine transporter I"/>
    <property type="match status" value="1"/>
</dbReference>
<evidence type="ECO:0000313" key="7">
    <source>
        <dbReference type="EMBL" id="GCE38277.1"/>
    </source>
</evidence>
<evidence type="ECO:0000256" key="2">
    <source>
        <dbReference type="ARBA" id="ARBA00022475"/>
    </source>
</evidence>
<feature type="transmembrane region" description="Helical" evidence="6">
    <location>
        <begin position="412"/>
        <end position="434"/>
    </location>
</feature>
<comment type="caution">
    <text evidence="7">The sequence shown here is derived from an EMBL/GenBank/DDBJ whole genome shotgun (WGS) entry which is preliminary data.</text>
</comment>
<organism evidence="7 8">
    <name type="scientific">Rhodococcus wratislaviensis</name>
    <name type="common">Tsukamurella wratislaviensis</name>
    <dbReference type="NCBI Taxonomy" id="44752"/>
    <lineage>
        <taxon>Bacteria</taxon>
        <taxon>Bacillati</taxon>
        <taxon>Actinomycetota</taxon>
        <taxon>Actinomycetes</taxon>
        <taxon>Mycobacteriales</taxon>
        <taxon>Nocardiaceae</taxon>
        <taxon>Rhodococcus</taxon>
    </lineage>
</organism>
<evidence type="ECO:0000256" key="4">
    <source>
        <dbReference type="ARBA" id="ARBA00022989"/>
    </source>
</evidence>
<dbReference type="Pfam" id="PF13520">
    <property type="entry name" value="AA_permease_2"/>
    <property type="match status" value="1"/>
</dbReference>
<keyword evidence="5 6" id="KW-0472">Membrane</keyword>
<dbReference type="Proteomes" id="UP000287519">
    <property type="component" value="Unassembled WGS sequence"/>
</dbReference>
<dbReference type="InterPro" id="IPR002293">
    <property type="entry name" value="AA/rel_permease1"/>
</dbReference>
<keyword evidence="2" id="KW-1003">Cell membrane</keyword>
<evidence type="ECO:0000256" key="3">
    <source>
        <dbReference type="ARBA" id="ARBA00022692"/>
    </source>
</evidence>
<proteinExistence type="predicted"/>
<keyword evidence="8" id="KW-1185">Reference proteome</keyword>